<reference evidence="2 3" key="1">
    <citation type="journal article" date="2015" name="Genome Biol. Evol.">
        <title>Comparative Genomics of a Bacterivorous Green Alga Reveals Evolutionary Causalities and Consequences of Phago-Mixotrophic Mode of Nutrition.</title>
        <authorList>
            <person name="Burns J.A."/>
            <person name="Paasch A."/>
            <person name="Narechania A."/>
            <person name="Kim E."/>
        </authorList>
    </citation>
    <scope>NUCLEOTIDE SEQUENCE [LARGE SCALE GENOMIC DNA]</scope>
    <source>
        <strain evidence="2 3">PLY_AMNH</strain>
    </source>
</reference>
<accession>A0AAE0L7E0</accession>
<dbReference type="GO" id="GO:0008236">
    <property type="term" value="F:serine-type peptidase activity"/>
    <property type="evidence" value="ECO:0007669"/>
    <property type="project" value="InterPro"/>
</dbReference>
<proteinExistence type="predicted"/>
<dbReference type="Pfam" id="PF03572">
    <property type="entry name" value="Peptidase_S41"/>
    <property type="match status" value="1"/>
</dbReference>
<dbReference type="PANTHER" id="PTHR32060">
    <property type="entry name" value="TAIL-SPECIFIC PROTEASE"/>
    <property type="match status" value="1"/>
</dbReference>
<dbReference type="Proteomes" id="UP001190700">
    <property type="component" value="Unassembled WGS sequence"/>
</dbReference>
<dbReference type="InterPro" id="IPR029045">
    <property type="entry name" value="ClpP/crotonase-like_dom_sf"/>
</dbReference>
<comment type="caution">
    <text evidence="2">The sequence shown here is derived from an EMBL/GenBank/DDBJ whole genome shotgun (WGS) entry which is preliminary data.</text>
</comment>
<dbReference type="SMART" id="SM00245">
    <property type="entry name" value="TSPc"/>
    <property type="match status" value="1"/>
</dbReference>
<name>A0AAE0L7E0_9CHLO</name>
<dbReference type="AlphaFoldDB" id="A0AAE0L7E0"/>
<dbReference type="EMBL" id="LGRX02007514">
    <property type="protein sequence ID" value="KAK3274833.1"/>
    <property type="molecule type" value="Genomic_DNA"/>
</dbReference>
<keyword evidence="3" id="KW-1185">Reference proteome</keyword>
<dbReference type="InterPro" id="IPR005151">
    <property type="entry name" value="Tail-specific_protease"/>
</dbReference>
<dbReference type="PANTHER" id="PTHR32060:SF31">
    <property type="entry name" value="CARBOXYL-TERMINAL-PROCESSING PEPTIDASE 1, CHLOROPLASTIC"/>
    <property type="match status" value="1"/>
</dbReference>
<dbReference type="GO" id="GO:0004175">
    <property type="term" value="F:endopeptidase activity"/>
    <property type="evidence" value="ECO:0007669"/>
    <property type="project" value="TreeGrafter"/>
</dbReference>
<feature type="domain" description="Tail specific protease" evidence="1">
    <location>
        <begin position="9"/>
        <end position="178"/>
    </location>
</feature>
<evidence type="ECO:0000259" key="1">
    <source>
        <dbReference type="SMART" id="SM00245"/>
    </source>
</evidence>
<organism evidence="2 3">
    <name type="scientific">Cymbomonas tetramitiformis</name>
    <dbReference type="NCBI Taxonomy" id="36881"/>
    <lineage>
        <taxon>Eukaryota</taxon>
        <taxon>Viridiplantae</taxon>
        <taxon>Chlorophyta</taxon>
        <taxon>Pyramimonadophyceae</taxon>
        <taxon>Pyramimonadales</taxon>
        <taxon>Pyramimonadaceae</taxon>
        <taxon>Cymbomonas</taxon>
    </lineage>
</organism>
<evidence type="ECO:0000313" key="3">
    <source>
        <dbReference type="Proteomes" id="UP001190700"/>
    </source>
</evidence>
<sequence>MTQLRRPDGTDVAVTTKRFKEGPKSPVTARLNRLNSAAYIRLSEFNGTAEREVANAIERLQSEGATSIVLDLRDNGGGLVQAGVEIARLFLEPENSVVYTEGRTGTARAGRTPTVVARRAEGATRLPLTVLVNGRTARQARFLQQIHREMFGRPAIRGLSFTGRGAIVLFWLSAVVCGPFPAPFPGGGMPGPSAAISWEPGAGSRAPAISRAPGDTISRAPGAGHQLGAPVAWHCSRLFQYSRSKRHSESSRCLQDPEIRARIMSARDEGSAAQCGARAGEAILYEQVMFLCGSIWRSGLQLGGGDPPPALYYGKE</sequence>
<dbReference type="Gene3D" id="3.90.226.10">
    <property type="entry name" value="2-enoyl-CoA Hydratase, Chain A, domain 1"/>
    <property type="match status" value="1"/>
</dbReference>
<protein>
    <recommendedName>
        <fullName evidence="1">Tail specific protease domain-containing protein</fullName>
    </recommendedName>
</protein>
<dbReference type="SUPFAM" id="SSF52096">
    <property type="entry name" value="ClpP/crotonase"/>
    <property type="match status" value="1"/>
</dbReference>
<evidence type="ECO:0000313" key="2">
    <source>
        <dbReference type="EMBL" id="KAK3274833.1"/>
    </source>
</evidence>
<dbReference type="GO" id="GO:0006508">
    <property type="term" value="P:proteolysis"/>
    <property type="evidence" value="ECO:0007669"/>
    <property type="project" value="InterPro"/>
</dbReference>
<gene>
    <name evidence="2" type="ORF">CYMTET_17010</name>
</gene>